<gene>
    <name evidence="4" type="primary">MED20</name>
    <name evidence="5" type="ORF">K469DRAFT_685808</name>
</gene>
<comment type="subcellular location">
    <subcellularLocation>
        <location evidence="1 4">Nucleus</location>
    </subcellularLocation>
</comment>
<evidence type="ECO:0000256" key="4">
    <source>
        <dbReference type="RuleBase" id="RU364152"/>
    </source>
</evidence>
<dbReference type="EMBL" id="ML994627">
    <property type="protein sequence ID" value="KAF2187278.1"/>
    <property type="molecule type" value="Genomic_DNA"/>
</dbReference>
<proteinExistence type="inferred from homology"/>
<comment type="function">
    <text evidence="4">Component of the Mediator complex, a coactivator involved in the regulated transcription of nearly all RNA polymerase II-dependent genes. Mediator functions as a bridge to convey information from gene-specific regulatory proteins to the basal RNA polymerase II transcription machinery. Mediator is recruited to promoters by direct interactions with regulatory proteins and serves as a scaffold for the assembly of a functional preinitiation complex with RNA polymerase II and the general transcription factors.</text>
</comment>
<comment type="subunit">
    <text evidence="4">Component of the Mediator complex.</text>
</comment>
<keyword evidence="4" id="KW-0010">Activator</keyword>
<dbReference type="OrthoDB" id="1854899at2759"/>
<accession>A0A6A6E9R2</accession>
<dbReference type="AlphaFoldDB" id="A0A6A6E9R2"/>
<protein>
    <recommendedName>
        <fullName evidence="4">Mediator of RNA polymerase II transcription subunit 20</fullName>
    </recommendedName>
    <alternativeName>
        <fullName evidence="4">Mediator complex subunit 20</fullName>
    </alternativeName>
</protein>
<organism evidence="5 6">
    <name type="scientific">Zopfia rhizophila CBS 207.26</name>
    <dbReference type="NCBI Taxonomy" id="1314779"/>
    <lineage>
        <taxon>Eukaryota</taxon>
        <taxon>Fungi</taxon>
        <taxon>Dikarya</taxon>
        <taxon>Ascomycota</taxon>
        <taxon>Pezizomycotina</taxon>
        <taxon>Dothideomycetes</taxon>
        <taxon>Dothideomycetes incertae sedis</taxon>
        <taxon>Zopfiaceae</taxon>
        <taxon>Zopfia</taxon>
    </lineage>
</organism>
<evidence type="ECO:0000313" key="5">
    <source>
        <dbReference type="EMBL" id="KAF2187278.1"/>
    </source>
</evidence>
<keyword evidence="4" id="KW-0805">Transcription regulation</keyword>
<comment type="similarity">
    <text evidence="2 4">Belongs to the Mediator complex subunit 20 family.</text>
</comment>
<dbReference type="GO" id="GO:0003712">
    <property type="term" value="F:transcription coregulator activity"/>
    <property type="evidence" value="ECO:0007669"/>
    <property type="project" value="InterPro"/>
</dbReference>
<dbReference type="InterPro" id="IPR013921">
    <property type="entry name" value="Mediator_Med20"/>
</dbReference>
<keyword evidence="3 4" id="KW-0539">Nucleus</keyword>
<reference evidence="5" key="1">
    <citation type="journal article" date="2020" name="Stud. Mycol.">
        <title>101 Dothideomycetes genomes: a test case for predicting lifestyles and emergence of pathogens.</title>
        <authorList>
            <person name="Haridas S."/>
            <person name="Albert R."/>
            <person name="Binder M."/>
            <person name="Bloem J."/>
            <person name="Labutti K."/>
            <person name="Salamov A."/>
            <person name="Andreopoulos B."/>
            <person name="Baker S."/>
            <person name="Barry K."/>
            <person name="Bills G."/>
            <person name="Bluhm B."/>
            <person name="Cannon C."/>
            <person name="Castanera R."/>
            <person name="Culley D."/>
            <person name="Daum C."/>
            <person name="Ezra D."/>
            <person name="Gonzalez J."/>
            <person name="Henrissat B."/>
            <person name="Kuo A."/>
            <person name="Liang C."/>
            <person name="Lipzen A."/>
            <person name="Lutzoni F."/>
            <person name="Magnuson J."/>
            <person name="Mondo S."/>
            <person name="Nolan M."/>
            <person name="Ohm R."/>
            <person name="Pangilinan J."/>
            <person name="Park H.-J."/>
            <person name="Ramirez L."/>
            <person name="Alfaro M."/>
            <person name="Sun H."/>
            <person name="Tritt A."/>
            <person name="Yoshinaga Y."/>
            <person name="Zwiers L.-H."/>
            <person name="Turgeon B."/>
            <person name="Goodwin S."/>
            <person name="Spatafora J."/>
            <person name="Crous P."/>
            <person name="Grigoriev I."/>
        </authorList>
    </citation>
    <scope>NUCLEOTIDE SEQUENCE</scope>
    <source>
        <strain evidence="5">CBS 207.26</strain>
    </source>
</reference>
<keyword evidence="4" id="KW-0804">Transcription</keyword>
<evidence type="ECO:0000256" key="2">
    <source>
        <dbReference type="ARBA" id="ARBA00010743"/>
    </source>
</evidence>
<dbReference type="Pfam" id="PF08612">
    <property type="entry name" value="Med20"/>
    <property type="match status" value="1"/>
</dbReference>
<evidence type="ECO:0000313" key="6">
    <source>
        <dbReference type="Proteomes" id="UP000800200"/>
    </source>
</evidence>
<dbReference type="GO" id="GO:0016592">
    <property type="term" value="C:mediator complex"/>
    <property type="evidence" value="ECO:0007669"/>
    <property type="project" value="InterPro"/>
</dbReference>
<sequence>MKFSGLYYIPTHASPSDASTTLLSSLISNIESRYENYTRQPNWTLSHRLLRSVPPPQASAPPNQLAPLSYQHVLHLSYLSASKTYCYIQPSVPPQTPRIKSEPGSQSQSQSLTVKVQPSPAGALIAIPSSQTESHLSLLINQFSPLWAYRQTLSIPNGIAYSIGEFTIFLGDLRLSRSGTASSSNTTSPGTVVCISTSVADGEEEMNEDSASVVADPDDLAQEVDQTAKTVRDFWDSIKKGIEFGKVEMKEVMMDKLAFKDEGEGIVRMWCEVLRLRG</sequence>
<dbReference type="GO" id="GO:0006357">
    <property type="term" value="P:regulation of transcription by RNA polymerase II"/>
    <property type="evidence" value="ECO:0007669"/>
    <property type="project" value="InterPro"/>
</dbReference>
<keyword evidence="6" id="KW-1185">Reference proteome</keyword>
<evidence type="ECO:0000256" key="1">
    <source>
        <dbReference type="ARBA" id="ARBA00004123"/>
    </source>
</evidence>
<name>A0A6A6E9R2_9PEZI</name>
<dbReference type="Proteomes" id="UP000800200">
    <property type="component" value="Unassembled WGS sequence"/>
</dbReference>
<evidence type="ECO:0000256" key="3">
    <source>
        <dbReference type="ARBA" id="ARBA00023242"/>
    </source>
</evidence>